<evidence type="ECO:0000256" key="8">
    <source>
        <dbReference type="ARBA" id="ARBA00022776"/>
    </source>
</evidence>
<feature type="region of interest" description="Disordered" evidence="11">
    <location>
        <begin position="559"/>
        <end position="608"/>
    </location>
</feature>
<evidence type="ECO:0000256" key="3">
    <source>
        <dbReference type="ARBA" id="ARBA00009471"/>
    </source>
</evidence>
<dbReference type="OrthoDB" id="362021at2759"/>
<evidence type="ECO:0000313" key="13">
    <source>
        <dbReference type="Proteomes" id="UP000215902"/>
    </source>
</evidence>
<keyword evidence="13" id="KW-1185">Reference proteome</keyword>
<reference evidence="12 13" key="1">
    <citation type="submission" date="2017-06" db="EMBL/GenBank/DDBJ databases">
        <title>A platform for efficient transgenesis in Macrostomum lignano, a flatworm model organism for stem cell research.</title>
        <authorList>
            <person name="Berezikov E."/>
        </authorList>
    </citation>
    <scope>NUCLEOTIDE SEQUENCE [LARGE SCALE GENOMIC DNA]</scope>
    <source>
        <strain evidence="12">DV1</strain>
        <tissue evidence="12">Whole organism</tissue>
    </source>
</reference>
<dbReference type="GO" id="GO:0005737">
    <property type="term" value="C:cytoplasm"/>
    <property type="evidence" value="ECO:0007669"/>
    <property type="project" value="UniProtKB-SubCell"/>
</dbReference>
<feature type="compositionally biased region" description="Acidic residues" evidence="11">
    <location>
        <begin position="833"/>
        <end position="843"/>
    </location>
</feature>
<sequence>QPLLAADESGSAFADEAKLLNDDALERLARRRSQAAPSDPLQRMTARELSDHYENCIKLSVEGKISSKNAFALHLIDYLQGTVKGIDNFQLASSSLDAGAKIYAGRVDAVHREAYKVMGGLGRNDANPAAADSDGDEEAGGAAAAEVTGDDEAMLAARAAAAAKRRQRKRKAVIATSLTRIRLKPASLRFDVDPLFHQQAAAYDNGGTGEMRLNNVCVIDNDCEILLDSDATLNLGRQSVLAIANVAWSDPPCDLPTPGVGALATVARSAAHTICGHYADFVFANPTARVNGAENDESLIATVAPVASQAQDSSAADPPDVDMVDDDDDIVDDDARDDHAGVDATLASAVADDNAGGDVTIVPGGATSATVCSVSFIDGLRNLLWGDESDWELGGQRQASFRLGAWTGPAQWRRKCRLTSIGGVFGPARLPAAAAAAAEQSHNNPADQGESAAGPPSAKRPRRSTTAAAAALKAQTNRLLSAERVDWLAKLAKPQRTDNKMSDCVVNANMNRVLDLPPPAAPRASTFGPDNSVAFVKGGLLSLTIDSRHVVRFSAADVGKQTDTGSDEEDCSDDSNNNRRPALHDFAGVNEDEDDHHGGYEEFDEDEGATRSFANFRTALDAEGVGDNQDYDMLNCSDQQRLWQQQKSGFLDNMSQAPGYQVRQVMIDYAKTAKRINVKRLKTSMWRLLAQPDGIGVENQQQPASSSQESAAAADAEDQWMPDSPASFASMLELLPRQLGSAAAVEDLSVSIVFTCLLYLANEKKLDLSSSASLADIIVSPKAPDDPELLAAQGLKLLTAKKSKTKMKKLKKPARSGQGEKRQYTLNEIWGSSDEDDEADEVV</sequence>
<feature type="region of interest" description="Disordered" evidence="11">
    <location>
        <begin position="697"/>
        <end position="718"/>
    </location>
</feature>
<evidence type="ECO:0000256" key="9">
    <source>
        <dbReference type="ARBA" id="ARBA00023067"/>
    </source>
</evidence>
<dbReference type="EMBL" id="NIVC01001664">
    <property type="protein sequence ID" value="PAA65320.1"/>
    <property type="molecule type" value="Genomic_DNA"/>
</dbReference>
<evidence type="ECO:0000256" key="10">
    <source>
        <dbReference type="ARBA" id="ARBA00023306"/>
    </source>
</evidence>
<comment type="subcellular location">
    <subcellularLocation>
        <location evidence="1">Chromosome</location>
    </subcellularLocation>
    <subcellularLocation>
        <location evidence="2">Cytoplasm</location>
    </subcellularLocation>
</comment>
<dbReference type="PANTHER" id="PTHR13108">
    <property type="entry name" value="CONDENSIN COMPLEX SUBUNIT 2"/>
    <property type="match status" value="1"/>
</dbReference>
<feature type="compositionally biased region" description="Low complexity" evidence="11">
    <location>
        <begin position="700"/>
        <end position="714"/>
    </location>
</feature>
<feature type="non-terminal residue" evidence="12">
    <location>
        <position position="1"/>
    </location>
</feature>
<evidence type="ECO:0000256" key="5">
    <source>
        <dbReference type="ARBA" id="ARBA00022454"/>
    </source>
</evidence>
<gene>
    <name evidence="12" type="ORF">BOX15_Mlig008001g1</name>
</gene>
<dbReference type="Proteomes" id="UP000215902">
    <property type="component" value="Unassembled WGS sequence"/>
</dbReference>
<comment type="caution">
    <text evidence="12">The sequence shown here is derived from an EMBL/GenBank/DDBJ whole genome shotgun (WGS) entry which is preliminary data.</text>
</comment>
<dbReference type="GO" id="GO:0000796">
    <property type="term" value="C:condensin complex"/>
    <property type="evidence" value="ECO:0007669"/>
    <property type="project" value="InterPro"/>
</dbReference>
<dbReference type="PANTHER" id="PTHR13108:SF9">
    <property type="entry name" value="CONDENSIN COMPLEX SUBUNIT 2"/>
    <property type="match status" value="1"/>
</dbReference>
<comment type="similarity">
    <text evidence="3">Belongs to the CND2 (condensin subunit 2) family.</text>
</comment>
<dbReference type="STRING" id="282301.A0A267EUU4"/>
<keyword evidence="6" id="KW-0963">Cytoplasm</keyword>
<evidence type="ECO:0000256" key="2">
    <source>
        <dbReference type="ARBA" id="ARBA00004496"/>
    </source>
</evidence>
<evidence type="ECO:0000256" key="7">
    <source>
        <dbReference type="ARBA" id="ARBA00022618"/>
    </source>
</evidence>
<protein>
    <recommendedName>
        <fullName evidence="4">Condensin complex subunit 2</fullName>
    </recommendedName>
</protein>
<evidence type="ECO:0000256" key="4">
    <source>
        <dbReference type="ARBA" id="ARBA00016065"/>
    </source>
</evidence>
<feature type="compositionally biased region" description="Basic residues" evidence="11">
    <location>
        <begin position="804"/>
        <end position="814"/>
    </location>
</feature>
<dbReference type="GO" id="GO:0007076">
    <property type="term" value="P:mitotic chromosome condensation"/>
    <property type="evidence" value="ECO:0007669"/>
    <property type="project" value="InterPro"/>
</dbReference>
<dbReference type="GO" id="GO:0003682">
    <property type="term" value="F:chromatin binding"/>
    <property type="evidence" value="ECO:0007669"/>
    <property type="project" value="TreeGrafter"/>
</dbReference>
<proteinExistence type="inferred from homology"/>
<keyword evidence="8" id="KW-0498">Mitosis</keyword>
<name>A0A267EUU4_9PLAT</name>
<evidence type="ECO:0000313" key="12">
    <source>
        <dbReference type="EMBL" id="PAA65320.1"/>
    </source>
</evidence>
<evidence type="ECO:0000256" key="11">
    <source>
        <dbReference type="SAM" id="MobiDB-lite"/>
    </source>
</evidence>
<evidence type="ECO:0000256" key="6">
    <source>
        <dbReference type="ARBA" id="ARBA00022490"/>
    </source>
</evidence>
<accession>A0A267EUU4</accession>
<keyword evidence="5" id="KW-0158">Chromosome</keyword>
<keyword evidence="10" id="KW-0131">Cell cycle</keyword>
<feature type="region of interest" description="Disordered" evidence="11">
    <location>
        <begin position="435"/>
        <end position="464"/>
    </location>
</feature>
<dbReference type="InterPro" id="IPR022816">
    <property type="entry name" value="Condensin_barren_su2"/>
</dbReference>
<dbReference type="GO" id="GO:0051301">
    <property type="term" value="P:cell division"/>
    <property type="evidence" value="ECO:0007669"/>
    <property type="project" value="UniProtKB-KW"/>
</dbReference>
<dbReference type="Pfam" id="PF05786">
    <property type="entry name" value="Cnd2"/>
    <property type="match status" value="2"/>
</dbReference>
<organism evidence="12 13">
    <name type="scientific">Macrostomum lignano</name>
    <dbReference type="NCBI Taxonomy" id="282301"/>
    <lineage>
        <taxon>Eukaryota</taxon>
        <taxon>Metazoa</taxon>
        <taxon>Spiralia</taxon>
        <taxon>Lophotrochozoa</taxon>
        <taxon>Platyhelminthes</taxon>
        <taxon>Rhabditophora</taxon>
        <taxon>Macrostomorpha</taxon>
        <taxon>Macrostomida</taxon>
        <taxon>Macrostomidae</taxon>
        <taxon>Macrostomum</taxon>
    </lineage>
</organism>
<feature type="region of interest" description="Disordered" evidence="11">
    <location>
        <begin position="804"/>
        <end position="843"/>
    </location>
</feature>
<keyword evidence="7" id="KW-0132">Cell division</keyword>
<evidence type="ECO:0000256" key="1">
    <source>
        <dbReference type="ARBA" id="ARBA00004286"/>
    </source>
</evidence>
<keyword evidence="9" id="KW-0226">DNA condensation</keyword>
<dbReference type="AlphaFoldDB" id="A0A267EUU4"/>